<sequence length="268" mass="28142">MSSSTWLFVPGDRPERFAKAAASGADEIVIDLEDAVADDHKPTARDAAAAWLSNGGRAWVRINGVDTPWAEADLAALVASPGLRGVMVPKAESARHLAMTGERLGSERGVVALVETALGVHNAYELAACPAVRRLAFGSIDFAHDIDAAENSRSLLLARSTLVLASRVAGLPAPIDGVSVRIQDSEYVAEEAAQARALGFGGKLCIHPAQVSAAAAAFLPSDEEVEWAHRTVAAFTGQDGAVRIDGAMVDKPVFERAQRILARASVTE</sequence>
<keyword evidence="3 5" id="KW-0460">Magnesium</keyword>
<organism evidence="7 8">
    <name type="scientific">Nocardia flavorosea</name>
    <dbReference type="NCBI Taxonomy" id="53429"/>
    <lineage>
        <taxon>Bacteria</taxon>
        <taxon>Bacillati</taxon>
        <taxon>Actinomycetota</taxon>
        <taxon>Actinomycetes</taxon>
        <taxon>Mycobacteriales</taxon>
        <taxon>Nocardiaceae</taxon>
        <taxon>Nocardia</taxon>
    </lineage>
</organism>
<dbReference type="InterPro" id="IPR011206">
    <property type="entry name" value="Citrate_lyase_beta/mcl1/mcl2"/>
</dbReference>
<proteinExistence type="predicted"/>
<evidence type="ECO:0000259" key="6">
    <source>
        <dbReference type="Pfam" id="PF03328"/>
    </source>
</evidence>
<dbReference type="PANTHER" id="PTHR32308">
    <property type="entry name" value="LYASE BETA SUBUNIT, PUTATIVE (AFU_ORTHOLOGUE AFUA_4G13030)-RELATED"/>
    <property type="match status" value="1"/>
</dbReference>
<evidence type="ECO:0000256" key="4">
    <source>
        <dbReference type="PIRSR" id="PIRSR015582-1"/>
    </source>
</evidence>
<dbReference type="Proteomes" id="UP000570678">
    <property type="component" value="Unassembled WGS sequence"/>
</dbReference>
<name>A0A846YBM0_9NOCA</name>
<comment type="caution">
    <text evidence="7">The sequence shown here is derived from an EMBL/GenBank/DDBJ whole genome shotgun (WGS) entry which is preliminary data.</text>
</comment>
<evidence type="ECO:0000313" key="8">
    <source>
        <dbReference type="Proteomes" id="UP000570678"/>
    </source>
</evidence>
<feature type="binding site" evidence="4">
    <location>
        <position position="115"/>
    </location>
    <ligand>
        <name>substrate</name>
    </ligand>
</feature>
<accession>A0A846YBM0</accession>
<dbReference type="GO" id="GO:0016829">
    <property type="term" value="F:lyase activity"/>
    <property type="evidence" value="ECO:0007669"/>
    <property type="project" value="UniProtKB-KW"/>
</dbReference>
<evidence type="ECO:0000256" key="1">
    <source>
        <dbReference type="ARBA" id="ARBA00001946"/>
    </source>
</evidence>
<dbReference type="PIRSF" id="PIRSF015582">
    <property type="entry name" value="Cit_lyase_B"/>
    <property type="match status" value="1"/>
</dbReference>
<feature type="binding site" evidence="5">
    <location>
        <position position="115"/>
    </location>
    <ligand>
        <name>Mg(2+)</name>
        <dbReference type="ChEBI" id="CHEBI:18420"/>
    </ligand>
</feature>
<protein>
    <submittedName>
        <fullName evidence="7">CoA ester lyase</fullName>
    </submittedName>
</protein>
<dbReference type="SUPFAM" id="SSF51621">
    <property type="entry name" value="Phosphoenolpyruvate/pyruvate domain"/>
    <property type="match status" value="1"/>
</dbReference>
<feature type="binding site" evidence="5">
    <location>
        <position position="141"/>
    </location>
    <ligand>
        <name>Mg(2+)</name>
        <dbReference type="ChEBI" id="CHEBI:18420"/>
    </ligand>
</feature>
<evidence type="ECO:0000256" key="2">
    <source>
        <dbReference type="ARBA" id="ARBA00022723"/>
    </source>
</evidence>
<evidence type="ECO:0000256" key="5">
    <source>
        <dbReference type="PIRSR" id="PIRSR015582-2"/>
    </source>
</evidence>
<dbReference type="InterPro" id="IPR015813">
    <property type="entry name" value="Pyrv/PenolPyrv_kinase-like_dom"/>
</dbReference>
<dbReference type="AlphaFoldDB" id="A0A846YBM0"/>
<dbReference type="Gene3D" id="3.20.20.60">
    <property type="entry name" value="Phosphoenolpyruvate-binding domains"/>
    <property type="match status" value="1"/>
</dbReference>
<evidence type="ECO:0000313" key="7">
    <source>
        <dbReference type="EMBL" id="NKY54588.1"/>
    </source>
</evidence>
<gene>
    <name evidence="7" type="ORF">HGA15_00130</name>
</gene>
<dbReference type="Pfam" id="PF03328">
    <property type="entry name" value="HpcH_HpaI"/>
    <property type="match status" value="1"/>
</dbReference>
<dbReference type="GO" id="GO:0000287">
    <property type="term" value="F:magnesium ion binding"/>
    <property type="evidence" value="ECO:0007669"/>
    <property type="project" value="TreeGrafter"/>
</dbReference>
<dbReference type="EMBL" id="JAAXOT010000001">
    <property type="protein sequence ID" value="NKY54588.1"/>
    <property type="molecule type" value="Genomic_DNA"/>
</dbReference>
<evidence type="ECO:0000256" key="3">
    <source>
        <dbReference type="ARBA" id="ARBA00022842"/>
    </source>
</evidence>
<feature type="domain" description="HpcH/HpaI aldolase/citrate lyase" evidence="6">
    <location>
        <begin position="6"/>
        <end position="208"/>
    </location>
</feature>
<keyword evidence="2 5" id="KW-0479">Metal-binding</keyword>
<dbReference type="PANTHER" id="PTHR32308:SF0">
    <property type="entry name" value="HPCH_HPAI ALDOLASE_CITRATE LYASE DOMAIN-CONTAINING PROTEIN"/>
    <property type="match status" value="1"/>
</dbReference>
<feature type="binding site" evidence="4">
    <location>
        <position position="61"/>
    </location>
    <ligand>
        <name>substrate</name>
    </ligand>
</feature>
<comment type="cofactor">
    <cofactor evidence="1">
        <name>Mg(2+)</name>
        <dbReference type="ChEBI" id="CHEBI:18420"/>
    </cofactor>
</comment>
<keyword evidence="8" id="KW-1185">Reference proteome</keyword>
<dbReference type="InterPro" id="IPR005000">
    <property type="entry name" value="Aldolase/citrate-lyase_domain"/>
</dbReference>
<dbReference type="GO" id="GO:0006107">
    <property type="term" value="P:oxaloacetate metabolic process"/>
    <property type="evidence" value="ECO:0007669"/>
    <property type="project" value="TreeGrafter"/>
</dbReference>
<keyword evidence="7" id="KW-0456">Lyase</keyword>
<dbReference type="InterPro" id="IPR040442">
    <property type="entry name" value="Pyrv_kinase-like_dom_sf"/>
</dbReference>
<reference evidence="7 8" key="1">
    <citation type="submission" date="2020-04" db="EMBL/GenBank/DDBJ databases">
        <title>MicrobeNet Type strains.</title>
        <authorList>
            <person name="Nicholson A.C."/>
        </authorList>
    </citation>
    <scope>NUCLEOTIDE SEQUENCE [LARGE SCALE GENOMIC DNA]</scope>
    <source>
        <strain evidence="7 8">JCM 3332</strain>
    </source>
</reference>